<keyword evidence="4" id="KW-0479">Metal-binding</keyword>
<dbReference type="InterPro" id="IPR013785">
    <property type="entry name" value="Aldolase_TIM"/>
</dbReference>
<evidence type="ECO:0000256" key="2">
    <source>
        <dbReference type="ARBA" id="ARBA00022485"/>
    </source>
</evidence>
<evidence type="ECO:0000313" key="8">
    <source>
        <dbReference type="EMBL" id="CAI4216672.1"/>
    </source>
</evidence>
<gene>
    <name evidence="8" type="ORF">PPNO1_LOCUS6321</name>
</gene>
<keyword evidence="9" id="KW-1185">Reference proteome</keyword>
<dbReference type="GO" id="GO:0046872">
    <property type="term" value="F:metal ion binding"/>
    <property type="evidence" value="ECO:0007669"/>
    <property type="project" value="UniProtKB-KW"/>
</dbReference>
<dbReference type="AlphaFoldDB" id="A0A9P1MCT7"/>
<dbReference type="InterPro" id="IPR007197">
    <property type="entry name" value="rSAM"/>
</dbReference>
<keyword evidence="3" id="KW-0949">S-adenosyl-L-methionine</keyword>
<evidence type="ECO:0000313" key="9">
    <source>
        <dbReference type="Proteomes" id="UP000838763"/>
    </source>
</evidence>
<dbReference type="SUPFAM" id="SSF102114">
    <property type="entry name" value="Radical SAM enzymes"/>
    <property type="match status" value="1"/>
</dbReference>
<keyword evidence="2" id="KW-0004">4Fe-4S</keyword>
<keyword evidence="7" id="KW-0411">Iron-sulfur</keyword>
<protein>
    <recommendedName>
        <fullName evidence="10">L-lysine 2,3-aminomutase</fullName>
    </recommendedName>
</protein>
<comment type="caution">
    <text evidence="8">The sequence shown here is derived from an EMBL/GenBank/DDBJ whole genome shotgun (WGS) entry which is preliminary data.</text>
</comment>
<sequence length="538" mass="60543">MPAGKTSQDYHFQFQLRSLTYIILQHKFPLQLPANLSAMQLPMSLIRTALRPTISVSARFASRQVAIGLGRSRLISQSVSKNGAAEVHGVGLVEQAPSTLEREFWRAVPVWRDVGESDFLSYRWSIANLVQGPEKLHKFLTSVLPEEIPLDQASGTVQSQQDLIADIYAGISAATMALRMTPYILSRINWQNPRTDPVFRQFIPLKSMMRPDHPNLVLDSLHEAADSPVNGLVHRYPDKALFLPTSVCPTYCTFCTRSYAVGADTESVLKSSLKPTRKRWEQCFEYIESQPALQDIVVSGGDSYYLQPEHIMMIGERLISMPNIKRFRFASKGLAVSPNRIIDRSDQWVDAIISVSNKARKMGKAVALHTHFNHPNEISWVTELAAQKLFEAGVTVRNQTVLLRGVNDNVATMSQLIRSLANMNILPYYVYQCDMVEKVEHLRTPVQTILDLEKQIRGSIAGFMMPQFIVDLPGGGGKRLAHSFKSYDRRTGRSTYEAPAVKGRGKENKVYEYWDPIEPSVEDEGTTQDNYAQVVQQA</sequence>
<dbReference type="PANTHER" id="PTHR30538">
    <property type="entry name" value="LYSINE 2,3-AMINOMUTASE-RELATED"/>
    <property type="match status" value="1"/>
</dbReference>
<dbReference type="InterPro" id="IPR003739">
    <property type="entry name" value="Lys_aminomutase/Glu_NH3_mut"/>
</dbReference>
<evidence type="ECO:0000256" key="7">
    <source>
        <dbReference type="ARBA" id="ARBA00023014"/>
    </source>
</evidence>
<proteinExistence type="predicted"/>
<keyword evidence="6" id="KW-0408">Iron</keyword>
<name>A0A9P1MCT7_9PEZI</name>
<keyword evidence="5" id="KW-0663">Pyridoxal phosphate</keyword>
<dbReference type="SFLD" id="SFLDS00029">
    <property type="entry name" value="Radical_SAM"/>
    <property type="match status" value="1"/>
</dbReference>
<evidence type="ECO:0000256" key="1">
    <source>
        <dbReference type="ARBA" id="ARBA00001933"/>
    </source>
</evidence>
<comment type="cofactor">
    <cofactor evidence="1">
        <name>pyridoxal 5'-phosphate</name>
        <dbReference type="ChEBI" id="CHEBI:597326"/>
    </cofactor>
</comment>
<dbReference type="NCBIfam" id="TIGR00238">
    <property type="entry name" value="KamA family radical SAM protein"/>
    <property type="match status" value="1"/>
</dbReference>
<dbReference type="Proteomes" id="UP000838763">
    <property type="component" value="Unassembled WGS sequence"/>
</dbReference>
<dbReference type="GO" id="GO:0051539">
    <property type="term" value="F:4 iron, 4 sulfur cluster binding"/>
    <property type="evidence" value="ECO:0007669"/>
    <property type="project" value="UniProtKB-KW"/>
</dbReference>
<evidence type="ECO:0000256" key="3">
    <source>
        <dbReference type="ARBA" id="ARBA00022691"/>
    </source>
</evidence>
<dbReference type="GO" id="GO:0003824">
    <property type="term" value="F:catalytic activity"/>
    <property type="evidence" value="ECO:0007669"/>
    <property type="project" value="InterPro"/>
</dbReference>
<dbReference type="SFLD" id="SFLDG01070">
    <property type="entry name" value="PLP-dependent"/>
    <property type="match status" value="1"/>
</dbReference>
<dbReference type="EMBL" id="CALLCH030000015">
    <property type="protein sequence ID" value="CAI4216672.1"/>
    <property type="molecule type" value="Genomic_DNA"/>
</dbReference>
<dbReference type="Gene3D" id="3.20.20.70">
    <property type="entry name" value="Aldolase class I"/>
    <property type="match status" value="1"/>
</dbReference>
<dbReference type="OrthoDB" id="5396721at2759"/>
<dbReference type="InterPro" id="IPR058240">
    <property type="entry name" value="rSAM_sf"/>
</dbReference>
<evidence type="ECO:0000256" key="6">
    <source>
        <dbReference type="ARBA" id="ARBA00023004"/>
    </source>
</evidence>
<reference evidence="8" key="1">
    <citation type="submission" date="2022-11" db="EMBL/GenBank/DDBJ databases">
        <authorList>
            <person name="Scott C."/>
            <person name="Bruce N."/>
        </authorList>
    </citation>
    <scope>NUCLEOTIDE SEQUENCE</scope>
</reference>
<organism evidence="8 9">
    <name type="scientific">Parascedosporium putredinis</name>
    <dbReference type="NCBI Taxonomy" id="1442378"/>
    <lineage>
        <taxon>Eukaryota</taxon>
        <taxon>Fungi</taxon>
        <taxon>Dikarya</taxon>
        <taxon>Ascomycota</taxon>
        <taxon>Pezizomycotina</taxon>
        <taxon>Sordariomycetes</taxon>
        <taxon>Hypocreomycetidae</taxon>
        <taxon>Microascales</taxon>
        <taxon>Microascaceae</taxon>
        <taxon>Parascedosporium</taxon>
    </lineage>
</organism>
<accession>A0A9P1MCT7</accession>
<dbReference type="PANTHER" id="PTHR30538:SF0">
    <property type="entry name" value="L-LYSINE 2,3-AMINOMUTASE AQ_1632-RELATED"/>
    <property type="match status" value="1"/>
</dbReference>
<evidence type="ECO:0008006" key="10">
    <source>
        <dbReference type="Google" id="ProtNLM"/>
    </source>
</evidence>
<evidence type="ECO:0000256" key="5">
    <source>
        <dbReference type="ARBA" id="ARBA00022898"/>
    </source>
</evidence>
<evidence type="ECO:0000256" key="4">
    <source>
        <dbReference type="ARBA" id="ARBA00022723"/>
    </source>
</evidence>